<accession>A0ABY5VGK5</accession>
<dbReference type="Proteomes" id="UP001060164">
    <property type="component" value="Chromosome"/>
</dbReference>
<dbReference type="InterPro" id="IPR050469">
    <property type="entry name" value="Diguanylate_Cyclase"/>
</dbReference>
<dbReference type="SMART" id="SM00267">
    <property type="entry name" value="GGDEF"/>
    <property type="match status" value="1"/>
</dbReference>
<keyword evidence="3" id="KW-1185">Reference proteome</keyword>
<evidence type="ECO:0000313" key="3">
    <source>
        <dbReference type="Proteomes" id="UP001060164"/>
    </source>
</evidence>
<name>A0ABY5VGK5_9FIRM</name>
<protein>
    <submittedName>
        <fullName evidence="2">GGDEF domain-containing protein</fullName>
    </submittedName>
</protein>
<dbReference type="PROSITE" id="PS50887">
    <property type="entry name" value="GGDEF"/>
    <property type="match status" value="1"/>
</dbReference>
<sequence length="329" mass="38440">MRDRELESTVEAYQRLAERDWLTGLYNRGTTERKVNEWITAETAGTLIFLDLDHFKQINDRYGHITGDSLLQSVGDTLHKMFPEPNLVGRIGGDEFIIFVRHTMDDSGISSRCAQVRGRFREVRIQGGLLLKLGMTIFGTGFQEGDSYREMFDRVDQMVIEEKRARNLKRSRLRAAENRRSAGIELDMNLIAGEMQEESPVPGAYCQDYDTFKSIYRFMERRLERMTSTAYIILFTLTDEDNLFPKLEHRDYQMNILGEGIQNNLRMGDLYTQYTSCQYLVMVSDVSEKNVEMIAQRICRFFYEERRVDAENLVLHHSYPLKPAEKKSR</sequence>
<dbReference type="Gene3D" id="3.30.70.270">
    <property type="match status" value="1"/>
</dbReference>
<dbReference type="InterPro" id="IPR029787">
    <property type="entry name" value="Nucleotide_cyclase"/>
</dbReference>
<reference evidence="2" key="1">
    <citation type="journal article" date="2022" name="Cell">
        <title>Design, construction, and in vivo augmentation of a complex gut microbiome.</title>
        <authorList>
            <person name="Cheng A.G."/>
            <person name="Ho P.Y."/>
            <person name="Aranda-Diaz A."/>
            <person name="Jain S."/>
            <person name="Yu F.B."/>
            <person name="Meng X."/>
            <person name="Wang M."/>
            <person name="Iakiviak M."/>
            <person name="Nagashima K."/>
            <person name="Zhao A."/>
            <person name="Murugkar P."/>
            <person name="Patil A."/>
            <person name="Atabakhsh K."/>
            <person name="Weakley A."/>
            <person name="Yan J."/>
            <person name="Brumbaugh A.R."/>
            <person name="Higginbottom S."/>
            <person name="Dimas A."/>
            <person name="Shiver A.L."/>
            <person name="Deutschbauer A."/>
            <person name="Neff N."/>
            <person name="Sonnenburg J.L."/>
            <person name="Huang K.C."/>
            <person name="Fischbach M.A."/>
        </authorList>
    </citation>
    <scope>NUCLEOTIDE SEQUENCE</scope>
    <source>
        <strain evidence="2">DSM 19829</strain>
    </source>
</reference>
<dbReference type="CDD" id="cd01949">
    <property type="entry name" value="GGDEF"/>
    <property type="match status" value="1"/>
</dbReference>
<proteinExistence type="predicted"/>
<evidence type="ECO:0000313" key="2">
    <source>
        <dbReference type="EMBL" id="UWP59153.1"/>
    </source>
</evidence>
<dbReference type="PANTHER" id="PTHR45138:SF9">
    <property type="entry name" value="DIGUANYLATE CYCLASE DGCM-RELATED"/>
    <property type="match status" value="1"/>
</dbReference>
<dbReference type="InterPro" id="IPR000160">
    <property type="entry name" value="GGDEF_dom"/>
</dbReference>
<dbReference type="SUPFAM" id="SSF55073">
    <property type="entry name" value="Nucleotide cyclase"/>
    <property type="match status" value="1"/>
</dbReference>
<dbReference type="Pfam" id="PF00990">
    <property type="entry name" value="GGDEF"/>
    <property type="match status" value="1"/>
</dbReference>
<evidence type="ECO:0000259" key="1">
    <source>
        <dbReference type="PROSITE" id="PS50887"/>
    </source>
</evidence>
<dbReference type="InterPro" id="IPR043128">
    <property type="entry name" value="Rev_trsase/Diguanyl_cyclase"/>
</dbReference>
<dbReference type="RefSeq" id="WP_028528749.1">
    <property type="nucleotide sequence ID" value="NZ_CABLBR010000014.1"/>
</dbReference>
<dbReference type="NCBIfam" id="TIGR00254">
    <property type="entry name" value="GGDEF"/>
    <property type="match status" value="1"/>
</dbReference>
<feature type="domain" description="GGDEF" evidence="1">
    <location>
        <begin position="43"/>
        <end position="178"/>
    </location>
</feature>
<organism evidence="2 3">
    <name type="scientific">Ruminococcus gauvreauii</name>
    <dbReference type="NCBI Taxonomy" id="438033"/>
    <lineage>
        <taxon>Bacteria</taxon>
        <taxon>Bacillati</taxon>
        <taxon>Bacillota</taxon>
        <taxon>Clostridia</taxon>
        <taxon>Eubacteriales</taxon>
        <taxon>Oscillospiraceae</taxon>
        <taxon>Ruminococcus</taxon>
    </lineage>
</organism>
<dbReference type="EMBL" id="CP102290">
    <property type="protein sequence ID" value="UWP59153.1"/>
    <property type="molecule type" value="Genomic_DNA"/>
</dbReference>
<gene>
    <name evidence="2" type="ORF">NQ502_17580</name>
</gene>
<dbReference type="PANTHER" id="PTHR45138">
    <property type="entry name" value="REGULATORY COMPONENTS OF SENSORY TRANSDUCTION SYSTEM"/>
    <property type="match status" value="1"/>
</dbReference>